<dbReference type="EMBL" id="KN831768">
    <property type="protein sequence ID" value="KIM49747.1"/>
    <property type="molecule type" value="Genomic_DNA"/>
</dbReference>
<name>A0A0C2Z9B9_HEBCY</name>
<dbReference type="HOGENOM" id="CLU_2622289_0_0_1"/>
<accession>A0A0C2Z9B9</accession>
<gene>
    <name evidence="1" type="ORF">M413DRAFT_115591</name>
</gene>
<sequence length="78" mass="8871">MQFEATSREFVGGVATDNDKHDLNFASAKKCSYGPYLLSPPLNHCLHALDNIQSFQMPRAKFQSNPKLNTRRENWISS</sequence>
<keyword evidence="2" id="KW-1185">Reference proteome</keyword>
<reference evidence="1 2" key="1">
    <citation type="submission" date="2014-04" db="EMBL/GenBank/DDBJ databases">
        <authorList>
            <consortium name="DOE Joint Genome Institute"/>
            <person name="Kuo A."/>
            <person name="Gay G."/>
            <person name="Dore J."/>
            <person name="Kohler A."/>
            <person name="Nagy L.G."/>
            <person name="Floudas D."/>
            <person name="Copeland A."/>
            <person name="Barry K.W."/>
            <person name="Cichocki N."/>
            <person name="Veneault-Fourrey C."/>
            <person name="LaButti K."/>
            <person name="Lindquist E.A."/>
            <person name="Lipzen A."/>
            <person name="Lundell T."/>
            <person name="Morin E."/>
            <person name="Murat C."/>
            <person name="Sun H."/>
            <person name="Tunlid A."/>
            <person name="Henrissat B."/>
            <person name="Grigoriev I.V."/>
            <person name="Hibbett D.S."/>
            <person name="Martin F."/>
            <person name="Nordberg H.P."/>
            <person name="Cantor M.N."/>
            <person name="Hua S.X."/>
        </authorList>
    </citation>
    <scope>NUCLEOTIDE SEQUENCE [LARGE SCALE GENOMIC DNA]</scope>
    <source>
        <strain evidence="2">h7</strain>
    </source>
</reference>
<proteinExistence type="predicted"/>
<reference evidence="2" key="2">
    <citation type="submission" date="2015-01" db="EMBL/GenBank/DDBJ databases">
        <title>Evolutionary Origins and Diversification of the Mycorrhizal Mutualists.</title>
        <authorList>
            <consortium name="DOE Joint Genome Institute"/>
            <consortium name="Mycorrhizal Genomics Consortium"/>
            <person name="Kohler A."/>
            <person name="Kuo A."/>
            <person name="Nagy L.G."/>
            <person name="Floudas D."/>
            <person name="Copeland A."/>
            <person name="Barry K.W."/>
            <person name="Cichocki N."/>
            <person name="Veneault-Fourrey C."/>
            <person name="LaButti K."/>
            <person name="Lindquist E.A."/>
            <person name="Lipzen A."/>
            <person name="Lundell T."/>
            <person name="Morin E."/>
            <person name="Murat C."/>
            <person name="Riley R."/>
            <person name="Ohm R."/>
            <person name="Sun H."/>
            <person name="Tunlid A."/>
            <person name="Henrissat B."/>
            <person name="Grigoriev I.V."/>
            <person name="Hibbett D.S."/>
            <person name="Martin F."/>
        </authorList>
    </citation>
    <scope>NUCLEOTIDE SEQUENCE [LARGE SCALE GENOMIC DNA]</scope>
    <source>
        <strain evidence="2">h7</strain>
    </source>
</reference>
<organism evidence="1 2">
    <name type="scientific">Hebeloma cylindrosporum</name>
    <dbReference type="NCBI Taxonomy" id="76867"/>
    <lineage>
        <taxon>Eukaryota</taxon>
        <taxon>Fungi</taxon>
        <taxon>Dikarya</taxon>
        <taxon>Basidiomycota</taxon>
        <taxon>Agaricomycotina</taxon>
        <taxon>Agaricomycetes</taxon>
        <taxon>Agaricomycetidae</taxon>
        <taxon>Agaricales</taxon>
        <taxon>Agaricineae</taxon>
        <taxon>Hymenogastraceae</taxon>
        <taxon>Hebeloma</taxon>
    </lineage>
</organism>
<dbReference type="Proteomes" id="UP000053424">
    <property type="component" value="Unassembled WGS sequence"/>
</dbReference>
<dbReference type="AlphaFoldDB" id="A0A0C2Z9B9"/>
<evidence type="ECO:0000313" key="2">
    <source>
        <dbReference type="Proteomes" id="UP000053424"/>
    </source>
</evidence>
<protein>
    <submittedName>
        <fullName evidence="1">Uncharacterized protein</fullName>
    </submittedName>
</protein>
<evidence type="ECO:0000313" key="1">
    <source>
        <dbReference type="EMBL" id="KIM49747.1"/>
    </source>
</evidence>